<keyword evidence="5 7" id="KW-0472">Membrane</keyword>
<evidence type="ECO:0000313" key="10">
    <source>
        <dbReference type="Proteomes" id="UP000655287"/>
    </source>
</evidence>
<dbReference type="PANTHER" id="PTHR36115:SF4">
    <property type="entry name" value="MEMBRANE PROTEIN"/>
    <property type="match status" value="1"/>
</dbReference>
<dbReference type="GO" id="GO:0005886">
    <property type="term" value="C:plasma membrane"/>
    <property type="evidence" value="ECO:0007669"/>
    <property type="project" value="UniProtKB-SubCell"/>
</dbReference>
<comment type="caution">
    <text evidence="9">The sequence shown here is derived from an EMBL/GenBank/DDBJ whole genome shotgun (WGS) entry which is preliminary data.</text>
</comment>
<evidence type="ECO:0000313" key="9">
    <source>
        <dbReference type="EMBL" id="GII77526.1"/>
    </source>
</evidence>
<evidence type="ECO:0000256" key="5">
    <source>
        <dbReference type="ARBA" id="ARBA00023136"/>
    </source>
</evidence>
<comment type="subcellular location">
    <subcellularLocation>
        <location evidence="1">Cell membrane</location>
        <topology evidence="1">Multi-pass membrane protein</topology>
    </subcellularLocation>
</comment>
<keyword evidence="10" id="KW-1185">Reference proteome</keyword>
<feature type="compositionally biased region" description="Low complexity" evidence="6">
    <location>
        <begin position="67"/>
        <end position="96"/>
    </location>
</feature>
<feature type="compositionally biased region" description="Low complexity" evidence="6">
    <location>
        <begin position="232"/>
        <end position="258"/>
    </location>
</feature>
<feature type="domain" description="RDD" evidence="8">
    <location>
        <begin position="266"/>
        <end position="422"/>
    </location>
</feature>
<feature type="compositionally biased region" description="Low complexity" evidence="6">
    <location>
        <begin position="112"/>
        <end position="149"/>
    </location>
</feature>
<dbReference type="Pfam" id="PF06271">
    <property type="entry name" value="RDD"/>
    <property type="match status" value="1"/>
</dbReference>
<feature type="transmembrane region" description="Helical" evidence="7">
    <location>
        <begin position="312"/>
        <end position="334"/>
    </location>
</feature>
<dbReference type="InterPro" id="IPR010432">
    <property type="entry name" value="RDD"/>
</dbReference>
<dbReference type="PANTHER" id="PTHR36115">
    <property type="entry name" value="PROLINE-RICH ANTIGEN HOMOLOG-RELATED"/>
    <property type="match status" value="1"/>
</dbReference>
<evidence type="ECO:0000256" key="6">
    <source>
        <dbReference type="SAM" id="MobiDB-lite"/>
    </source>
</evidence>
<dbReference type="Proteomes" id="UP000655287">
    <property type="component" value="Unassembled WGS sequence"/>
</dbReference>
<accession>A0A919R0I3</accession>
<protein>
    <recommendedName>
        <fullName evidence="8">RDD domain-containing protein</fullName>
    </recommendedName>
</protein>
<evidence type="ECO:0000256" key="7">
    <source>
        <dbReference type="SAM" id="Phobius"/>
    </source>
</evidence>
<keyword evidence="2" id="KW-1003">Cell membrane</keyword>
<reference evidence="9" key="1">
    <citation type="submission" date="2021-01" db="EMBL/GenBank/DDBJ databases">
        <title>Whole genome shotgun sequence of Sphaerisporangium rufum NBRC 109079.</title>
        <authorList>
            <person name="Komaki H."/>
            <person name="Tamura T."/>
        </authorList>
    </citation>
    <scope>NUCLEOTIDE SEQUENCE</scope>
    <source>
        <strain evidence="9">NBRC 109079</strain>
    </source>
</reference>
<name>A0A919R0I3_9ACTN</name>
<feature type="transmembrane region" description="Helical" evidence="7">
    <location>
        <begin position="384"/>
        <end position="408"/>
    </location>
</feature>
<dbReference type="EMBL" id="BOOU01000036">
    <property type="protein sequence ID" value="GII77526.1"/>
    <property type="molecule type" value="Genomic_DNA"/>
</dbReference>
<feature type="compositionally biased region" description="Gly residues" evidence="6">
    <location>
        <begin position="97"/>
        <end position="111"/>
    </location>
</feature>
<proteinExistence type="predicted"/>
<evidence type="ECO:0000256" key="4">
    <source>
        <dbReference type="ARBA" id="ARBA00022989"/>
    </source>
</evidence>
<evidence type="ECO:0000256" key="2">
    <source>
        <dbReference type="ARBA" id="ARBA00022475"/>
    </source>
</evidence>
<evidence type="ECO:0000256" key="1">
    <source>
        <dbReference type="ARBA" id="ARBA00004651"/>
    </source>
</evidence>
<feature type="compositionally biased region" description="Gly residues" evidence="6">
    <location>
        <begin position="150"/>
        <end position="164"/>
    </location>
</feature>
<feature type="transmembrane region" description="Helical" evidence="7">
    <location>
        <begin position="280"/>
        <end position="300"/>
    </location>
</feature>
<feature type="region of interest" description="Disordered" evidence="6">
    <location>
        <begin position="1"/>
        <end position="258"/>
    </location>
</feature>
<sequence length="429" mass="45653">MSTGQPPYPRDEPEGNPPPGSPQYGQHAGDHPAPGSDPERTVVHRPQPTSEQSRPQYGQGGTGSYGQGYPQQGQQPGQGYGQQDQQGYGQQQSYGQQGYGQEAGGQAGGYGQQQYGQQQGYGQQAQQGQQPGYDQQGQQGYGQQQSYGQQGYGQEAGGQAGGYGQQQYGQQQGYGQHGQQGQQPGYDQQGYGQQGQQYGQQPGYDQQQYGQQQYGQQGYGQQQYGQTGGYGQPQYGQQPGYPQQGYGQPAYGAAGAQPPGAPAPLAEWWQRLVARLIDSVILAIPAAILTAILTGIIVTAPSFDPTTGAIDAGGGVFLAGLITALLLGVIFFLYEFLMLKQRGQTVGKIAMGIKVVRVGGVLDASGLGTDVAGKRAGVLWGPQFLRWVPVLGYVVGIFTLVNVLWLLWDKPLQQALHDKVAGTVVVKTK</sequence>
<evidence type="ECO:0000259" key="8">
    <source>
        <dbReference type="Pfam" id="PF06271"/>
    </source>
</evidence>
<feature type="compositionally biased region" description="Low complexity" evidence="6">
    <location>
        <begin position="165"/>
        <end position="225"/>
    </location>
</feature>
<gene>
    <name evidence="9" type="ORF">Sru01_25080</name>
</gene>
<keyword evidence="3 7" id="KW-0812">Transmembrane</keyword>
<organism evidence="9 10">
    <name type="scientific">Sphaerisporangium rufum</name>
    <dbReference type="NCBI Taxonomy" id="1381558"/>
    <lineage>
        <taxon>Bacteria</taxon>
        <taxon>Bacillati</taxon>
        <taxon>Actinomycetota</taxon>
        <taxon>Actinomycetes</taxon>
        <taxon>Streptosporangiales</taxon>
        <taxon>Streptosporangiaceae</taxon>
        <taxon>Sphaerisporangium</taxon>
    </lineage>
</organism>
<keyword evidence="4 7" id="KW-1133">Transmembrane helix</keyword>
<dbReference type="RefSeq" id="WP_203984446.1">
    <property type="nucleotide sequence ID" value="NZ_BOOU01000036.1"/>
</dbReference>
<dbReference type="AlphaFoldDB" id="A0A919R0I3"/>
<evidence type="ECO:0000256" key="3">
    <source>
        <dbReference type="ARBA" id="ARBA00022692"/>
    </source>
</evidence>
<dbReference type="InterPro" id="IPR051791">
    <property type="entry name" value="Pra-immunoreactive"/>
</dbReference>